<proteinExistence type="predicted"/>
<dbReference type="EMBL" id="MCFA01000088">
    <property type="protein sequence ID" value="ORY09316.1"/>
    <property type="molecule type" value="Genomic_DNA"/>
</dbReference>
<feature type="transmembrane region" description="Helical" evidence="2">
    <location>
        <begin position="117"/>
        <end position="142"/>
    </location>
</feature>
<dbReference type="Proteomes" id="UP000193144">
    <property type="component" value="Unassembled WGS sequence"/>
</dbReference>
<dbReference type="AlphaFoldDB" id="A0A1Y1ZGD6"/>
<reference evidence="3 4" key="1">
    <citation type="submission" date="2016-07" db="EMBL/GenBank/DDBJ databases">
        <title>Pervasive Adenine N6-methylation of Active Genes in Fungi.</title>
        <authorList>
            <consortium name="DOE Joint Genome Institute"/>
            <person name="Mondo S.J."/>
            <person name="Dannebaum R.O."/>
            <person name="Kuo R.C."/>
            <person name="Labutti K."/>
            <person name="Haridas S."/>
            <person name="Kuo A."/>
            <person name="Salamov A."/>
            <person name="Ahrendt S.R."/>
            <person name="Lipzen A."/>
            <person name="Sullivan W."/>
            <person name="Andreopoulos W.B."/>
            <person name="Clum A."/>
            <person name="Lindquist E."/>
            <person name="Daum C."/>
            <person name="Ramamoorthy G.K."/>
            <person name="Gryganskyi A."/>
            <person name="Culley D."/>
            <person name="Magnuson J.K."/>
            <person name="James T.Y."/>
            <person name="O'Malley M.A."/>
            <person name="Stajich J.E."/>
            <person name="Spatafora J.W."/>
            <person name="Visel A."/>
            <person name="Grigoriev I.V."/>
        </authorList>
    </citation>
    <scope>NUCLEOTIDE SEQUENCE [LARGE SCALE GENOMIC DNA]</scope>
    <source>
        <strain evidence="3 4">CBS 115471</strain>
    </source>
</reference>
<dbReference type="OrthoDB" id="3524679at2759"/>
<evidence type="ECO:0000313" key="4">
    <source>
        <dbReference type="Proteomes" id="UP000193144"/>
    </source>
</evidence>
<gene>
    <name evidence="3" type="ORF">BCR34DRAFT_657000</name>
</gene>
<dbReference type="STRING" id="1231657.A0A1Y1ZGD6"/>
<feature type="region of interest" description="Disordered" evidence="1">
    <location>
        <begin position="191"/>
        <end position="220"/>
    </location>
</feature>
<feature type="transmembrane region" description="Helical" evidence="2">
    <location>
        <begin position="162"/>
        <end position="182"/>
    </location>
</feature>
<evidence type="ECO:0000256" key="2">
    <source>
        <dbReference type="SAM" id="Phobius"/>
    </source>
</evidence>
<keyword evidence="2" id="KW-0472">Membrane</keyword>
<accession>A0A1Y1ZGD6</accession>
<keyword evidence="4" id="KW-1185">Reference proteome</keyword>
<name>A0A1Y1ZGD6_9PLEO</name>
<comment type="caution">
    <text evidence="3">The sequence shown here is derived from an EMBL/GenBank/DDBJ whole genome shotgun (WGS) entry which is preliminary data.</text>
</comment>
<organism evidence="3 4">
    <name type="scientific">Clohesyomyces aquaticus</name>
    <dbReference type="NCBI Taxonomy" id="1231657"/>
    <lineage>
        <taxon>Eukaryota</taxon>
        <taxon>Fungi</taxon>
        <taxon>Dikarya</taxon>
        <taxon>Ascomycota</taxon>
        <taxon>Pezizomycotina</taxon>
        <taxon>Dothideomycetes</taxon>
        <taxon>Pleosporomycetidae</taxon>
        <taxon>Pleosporales</taxon>
        <taxon>Lindgomycetaceae</taxon>
        <taxon>Clohesyomyces</taxon>
    </lineage>
</organism>
<protein>
    <submittedName>
        <fullName evidence="3">Uncharacterized protein</fullName>
    </submittedName>
</protein>
<keyword evidence="2" id="KW-1133">Transmembrane helix</keyword>
<evidence type="ECO:0000256" key="1">
    <source>
        <dbReference type="SAM" id="MobiDB-lite"/>
    </source>
</evidence>
<dbReference type="InterPro" id="IPR033481">
    <property type="entry name" value="Dni1/Fig1"/>
</dbReference>
<dbReference type="Pfam" id="PF12351">
    <property type="entry name" value="Fig1"/>
    <property type="match status" value="1"/>
</dbReference>
<evidence type="ECO:0000313" key="3">
    <source>
        <dbReference type="EMBL" id="ORY09316.1"/>
    </source>
</evidence>
<feature type="transmembrane region" description="Helical" evidence="2">
    <location>
        <begin position="72"/>
        <end position="90"/>
    </location>
</feature>
<dbReference type="GO" id="GO:0016020">
    <property type="term" value="C:membrane"/>
    <property type="evidence" value="ECO:0007669"/>
    <property type="project" value="InterPro"/>
</dbReference>
<feature type="compositionally biased region" description="Pro residues" evidence="1">
    <location>
        <begin position="208"/>
        <end position="220"/>
    </location>
</feature>
<sequence>MEPLVFYALALAGICGGKGDDMACFATRHGDNAGQLAHHFAKGSTDTSLLQDALSPFVAIGLTLQSKTLPSLLVAAALMFALGVILFSLGRFRSKVNEKNHVAAAYWGPFCRRYATVFLWGSVGFALLSVVALSQGVAAFILALTVGNNAQLSASPGTTLQALEWLAFAFSTLFALGAQIMVRERGTSAIGQLPPKPAPMASSGLPRGPLPLPPPPPARK</sequence>
<keyword evidence="2" id="KW-0812">Transmembrane</keyword>